<accession>A0A551Y0N2</accession>
<comment type="caution">
    <text evidence="1">The sequence shown here is derived from an EMBL/GenBank/DDBJ whole genome shotgun (WGS) entry which is preliminary data.</text>
</comment>
<evidence type="ECO:0000313" key="2">
    <source>
        <dbReference type="Proteomes" id="UP000316443"/>
    </source>
</evidence>
<dbReference type="AlphaFoldDB" id="A0A551Y0N2"/>
<name>A0A551Y0N2_MICAE</name>
<gene>
    <name evidence="1" type="ORF">EWV85_11150</name>
</gene>
<sequence length="75" mass="8953">MKIYYYLFPSRFPRKTPDRECLDLTNFTTNYTIDQENLLDSDLGVAREVFLIKANNRFWGVSDFTSEFFRTLVLV</sequence>
<organism evidence="1 2">
    <name type="scientific">Microcystis aeruginosa Ma_QC_C_20070703_M131</name>
    <dbReference type="NCBI Taxonomy" id="2486263"/>
    <lineage>
        <taxon>Bacteria</taxon>
        <taxon>Bacillati</taxon>
        <taxon>Cyanobacteriota</taxon>
        <taxon>Cyanophyceae</taxon>
        <taxon>Oscillatoriophycideae</taxon>
        <taxon>Chroococcales</taxon>
        <taxon>Microcystaceae</taxon>
        <taxon>Microcystis</taxon>
    </lineage>
</organism>
<evidence type="ECO:0000313" key="1">
    <source>
        <dbReference type="EMBL" id="TRT54533.1"/>
    </source>
</evidence>
<protein>
    <submittedName>
        <fullName evidence="1">Uncharacterized protein</fullName>
    </submittedName>
</protein>
<dbReference type="EMBL" id="SFCA01000114">
    <property type="protein sequence ID" value="TRT54533.1"/>
    <property type="molecule type" value="Genomic_DNA"/>
</dbReference>
<reference evidence="1 2" key="1">
    <citation type="submission" date="2019-01" db="EMBL/GenBank/DDBJ databases">
        <title>Coherence of Microcystis species and biogeography revealed through population genomics.</title>
        <authorList>
            <person name="Perez-Carrascal O.M."/>
            <person name="Terrat Y."/>
            <person name="Giani A."/>
            <person name="Fortin N."/>
            <person name="Tromas N."/>
            <person name="Shapiro B.J."/>
        </authorList>
    </citation>
    <scope>NUCLEOTIDE SEQUENCE [LARGE SCALE GENOMIC DNA]</scope>
    <source>
        <strain evidence="1">Ma_QC_C_20070703_M131</strain>
    </source>
</reference>
<proteinExistence type="predicted"/>
<dbReference type="Proteomes" id="UP000316443">
    <property type="component" value="Unassembled WGS sequence"/>
</dbReference>